<comment type="caution">
    <text evidence="2">The sequence shown here is derived from an EMBL/GenBank/DDBJ whole genome shotgun (WGS) entry which is preliminary data.</text>
</comment>
<evidence type="ECO:0000256" key="1">
    <source>
        <dbReference type="SAM" id="Phobius"/>
    </source>
</evidence>
<dbReference type="Proteomes" id="UP000823485">
    <property type="component" value="Unassembled WGS sequence"/>
</dbReference>
<sequence length="30" mass="3263">MIMKNGRDTSFAYALAHIFIIAIVLIVGLA</sequence>
<keyword evidence="3" id="KW-1185">Reference proteome</keyword>
<reference evidence="2 3" key="1">
    <citation type="submission" date="2021-01" db="EMBL/GenBank/DDBJ databases">
        <title>Genomic Encyclopedia of Type Strains, Phase IV (KMG-IV): sequencing the most valuable type-strain genomes for metagenomic binning, comparative biology and taxonomic classification.</title>
        <authorList>
            <person name="Goeker M."/>
        </authorList>
    </citation>
    <scope>NUCLEOTIDE SEQUENCE [LARGE SCALE GENOMIC DNA]</scope>
    <source>
        <strain evidence="2 3">DSM 105453</strain>
    </source>
</reference>
<organism evidence="2 3">
    <name type="scientific">Siminovitchia thermophila</name>
    <dbReference type="NCBI Taxonomy" id="1245522"/>
    <lineage>
        <taxon>Bacteria</taxon>
        <taxon>Bacillati</taxon>
        <taxon>Bacillota</taxon>
        <taxon>Bacilli</taxon>
        <taxon>Bacillales</taxon>
        <taxon>Bacillaceae</taxon>
        <taxon>Siminovitchia</taxon>
    </lineage>
</organism>
<gene>
    <name evidence="2" type="ORF">JOC94_002011</name>
</gene>
<keyword evidence="1" id="KW-0812">Transmembrane</keyword>
<evidence type="ECO:0000313" key="3">
    <source>
        <dbReference type="Proteomes" id="UP000823485"/>
    </source>
</evidence>
<protein>
    <submittedName>
        <fullName evidence="2">Uncharacterized protein</fullName>
    </submittedName>
</protein>
<keyword evidence="1" id="KW-1133">Transmembrane helix</keyword>
<keyword evidence="1" id="KW-0472">Membrane</keyword>
<accession>A0ABS2R7A7</accession>
<proteinExistence type="predicted"/>
<dbReference type="EMBL" id="JAFBFH010000011">
    <property type="protein sequence ID" value="MBM7715039.1"/>
    <property type="molecule type" value="Genomic_DNA"/>
</dbReference>
<evidence type="ECO:0000313" key="2">
    <source>
        <dbReference type="EMBL" id="MBM7715039.1"/>
    </source>
</evidence>
<feature type="transmembrane region" description="Helical" evidence="1">
    <location>
        <begin position="12"/>
        <end position="29"/>
    </location>
</feature>
<name>A0ABS2R7A7_9BACI</name>